<evidence type="ECO:0000256" key="5">
    <source>
        <dbReference type="ARBA" id="ARBA00023242"/>
    </source>
</evidence>
<dbReference type="PROSITE" id="PS51032">
    <property type="entry name" value="AP2_ERF"/>
    <property type="match status" value="2"/>
</dbReference>
<feature type="compositionally biased region" description="Low complexity" evidence="6">
    <location>
        <begin position="433"/>
        <end position="445"/>
    </location>
</feature>
<evidence type="ECO:0000256" key="1">
    <source>
        <dbReference type="ARBA" id="ARBA00004123"/>
    </source>
</evidence>
<feature type="compositionally biased region" description="Acidic residues" evidence="6">
    <location>
        <begin position="446"/>
        <end position="456"/>
    </location>
</feature>
<dbReference type="AlphaFoldDB" id="E1Z470"/>
<evidence type="ECO:0000256" key="6">
    <source>
        <dbReference type="SAM" id="MobiDB-lite"/>
    </source>
</evidence>
<dbReference type="EMBL" id="GL433836">
    <property type="protein sequence ID" value="EFN59003.1"/>
    <property type="molecule type" value="Genomic_DNA"/>
</dbReference>
<evidence type="ECO:0000259" key="7">
    <source>
        <dbReference type="PROSITE" id="PS51032"/>
    </source>
</evidence>
<keyword evidence="3" id="KW-0238">DNA-binding</keyword>
<keyword evidence="4" id="KW-0804">Transcription</keyword>
<feature type="compositionally biased region" description="Low complexity" evidence="6">
    <location>
        <begin position="341"/>
        <end position="352"/>
    </location>
</feature>
<dbReference type="RefSeq" id="XP_005851105.1">
    <property type="nucleotide sequence ID" value="XM_005851043.1"/>
</dbReference>
<dbReference type="GO" id="GO:0003700">
    <property type="term" value="F:DNA-binding transcription factor activity"/>
    <property type="evidence" value="ECO:0007669"/>
    <property type="project" value="InterPro"/>
</dbReference>
<dbReference type="InterPro" id="IPR016177">
    <property type="entry name" value="DNA-bd_dom_sf"/>
</dbReference>
<feature type="compositionally biased region" description="Basic and acidic residues" evidence="6">
    <location>
        <begin position="317"/>
        <end position="330"/>
    </location>
</feature>
<dbReference type="KEGG" id="cvr:CHLNCDRAFT_137655"/>
<feature type="domain" description="AP2/ERF" evidence="7">
    <location>
        <begin position="472"/>
        <end position="532"/>
    </location>
</feature>
<reference evidence="8 9" key="1">
    <citation type="journal article" date="2010" name="Plant Cell">
        <title>The Chlorella variabilis NC64A genome reveals adaptation to photosymbiosis, coevolution with viruses, and cryptic sex.</title>
        <authorList>
            <person name="Blanc G."/>
            <person name="Duncan G."/>
            <person name="Agarkova I."/>
            <person name="Borodovsky M."/>
            <person name="Gurnon J."/>
            <person name="Kuo A."/>
            <person name="Lindquist E."/>
            <person name="Lucas S."/>
            <person name="Pangilinan J."/>
            <person name="Polle J."/>
            <person name="Salamov A."/>
            <person name="Terry A."/>
            <person name="Yamada T."/>
            <person name="Dunigan D.D."/>
            <person name="Grigoriev I.V."/>
            <person name="Claverie J.M."/>
            <person name="Van Etten J.L."/>
        </authorList>
    </citation>
    <scope>NUCLEOTIDE SEQUENCE [LARGE SCALE GENOMIC DNA]</scope>
    <source>
        <strain evidence="8 9">NC64A</strain>
    </source>
</reference>
<dbReference type="SUPFAM" id="SSF54171">
    <property type="entry name" value="DNA-binding domain"/>
    <property type="match status" value="2"/>
</dbReference>
<dbReference type="GO" id="GO:0005634">
    <property type="term" value="C:nucleus"/>
    <property type="evidence" value="ECO:0007669"/>
    <property type="project" value="UniProtKB-SubCell"/>
</dbReference>
<dbReference type="PANTHER" id="PTHR32467:SF90">
    <property type="entry name" value="AP2-LIKE ETHYLENE-RESPONSIVE TRANSCRIPTION FACTOR AIL1"/>
    <property type="match status" value="1"/>
</dbReference>
<gene>
    <name evidence="8" type="ORF">CHLNCDRAFT_137655</name>
</gene>
<dbReference type="GO" id="GO:0003677">
    <property type="term" value="F:DNA binding"/>
    <property type="evidence" value="ECO:0007669"/>
    <property type="project" value="UniProtKB-KW"/>
</dbReference>
<feature type="domain" description="AP2/ERF" evidence="7">
    <location>
        <begin position="562"/>
        <end position="624"/>
    </location>
</feature>
<dbReference type="GeneID" id="17358474"/>
<dbReference type="Proteomes" id="UP000008141">
    <property type="component" value="Unassembled WGS sequence"/>
</dbReference>
<evidence type="ECO:0000313" key="9">
    <source>
        <dbReference type="Proteomes" id="UP000008141"/>
    </source>
</evidence>
<dbReference type="PANTHER" id="PTHR32467">
    <property type="entry name" value="AP2-LIKE ETHYLENE-RESPONSIVE TRANSCRIPTION FACTOR"/>
    <property type="match status" value="1"/>
</dbReference>
<keyword evidence="5" id="KW-0539">Nucleus</keyword>
<protein>
    <recommendedName>
        <fullName evidence="7">AP2/ERF domain-containing protein</fullName>
    </recommendedName>
</protein>
<sequence>MSAYDDHSNIPRSFSSIDDGLNLLLAELKSEDGAPGFREGPISLHGFTPFLKTESLGPESLAVRLAATPATTTTAGQTGPLLATASSYTVLKGGASAATPLVLPNAFIPVPAALAPGRALAACGGKLRPGGGPPPLHLLHHSSGSGSFTIPAYGRPFTQLDFITTDDLEDGAPAGGMLCRYCPSGGGLTDFAELADESRLGELPTDEELRLLLFDPSAPHAAPAGGGGSGCGAGAGAARAALLMQLPQPAALRQHASSYSSSAPAAAAAFEAPAAALAAAAAARPASVLRIRTGAGAPGGAGARAAADTGSPKRRADRMELDPLARDSPRGGKRHSGGAAGAVAATSGSAWSEGTEDRGGESPGSGELDSSCPHHAWFTGTQQWGGAVAAAGGSSLPPSRFGLEHSRRQGGRTAAAAAAAADRAYTPARQRGRAAARQQQQYQASWEEEEEEEEEAAALAVAAQQQQQQQQQFRGVSRHRLTQRWEASLWLNGRQLYLGGFNSQARRPEDAAHAYDLAALACKGLDAQINFGPEDYADQLREIAGYTRDEVVAYVRRRSSAFSRGKSRFRGVSGHNGRWEARIGSFGGRKNVSFGVFESEEGAARQYDRALILEKGRTAKTNFPIRDYDAEVAECGTVRGPAAAAEAARTTLPRNREATADEKKRAAVIYADALVRALRQPHQQGGRGGGRA</sequence>
<organism evidence="9">
    <name type="scientific">Chlorella variabilis</name>
    <name type="common">Green alga</name>
    <dbReference type="NCBI Taxonomy" id="554065"/>
    <lineage>
        <taxon>Eukaryota</taxon>
        <taxon>Viridiplantae</taxon>
        <taxon>Chlorophyta</taxon>
        <taxon>core chlorophytes</taxon>
        <taxon>Trebouxiophyceae</taxon>
        <taxon>Chlorellales</taxon>
        <taxon>Chlorellaceae</taxon>
        <taxon>Chlorella clade</taxon>
        <taxon>Chlorella</taxon>
    </lineage>
</organism>
<keyword evidence="2" id="KW-0805">Transcription regulation</keyword>
<dbReference type="InterPro" id="IPR001471">
    <property type="entry name" value="AP2/ERF_dom"/>
</dbReference>
<dbReference type="STRING" id="554065.E1Z470"/>
<proteinExistence type="predicted"/>
<keyword evidence="9" id="KW-1185">Reference proteome</keyword>
<evidence type="ECO:0000256" key="3">
    <source>
        <dbReference type="ARBA" id="ARBA00023125"/>
    </source>
</evidence>
<dbReference type="eggNOG" id="ENOG502R1D7">
    <property type="taxonomic scope" value="Eukaryota"/>
</dbReference>
<dbReference type="OrthoDB" id="207175at2759"/>
<dbReference type="InterPro" id="IPR036955">
    <property type="entry name" value="AP2/ERF_dom_sf"/>
</dbReference>
<dbReference type="InParanoid" id="E1Z470"/>
<feature type="region of interest" description="Disordered" evidence="6">
    <location>
        <begin position="294"/>
        <end position="463"/>
    </location>
</feature>
<evidence type="ECO:0000313" key="8">
    <source>
        <dbReference type="EMBL" id="EFN59003.1"/>
    </source>
</evidence>
<evidence type="ECO:0000256" key="2">
    <source>
        <dbReference type="ARBA" id="ARBA00023015"/>
    </source>
</evidence>
<comment type="subcellular location">
    <subcellularLocation>
        <location evidence="1">Nucleus</location>
    </subcellularLocation>
</comment>
<evidence type="ECO:0000256" key="4">
    <source>
        <dbReference type="ARBA" id="ARBA00023163"/>
    </source>
</evidence>
<accession>E1Z470</accession>
<dbReference type="CDD" id="cd00018">
    <property type="entry name" value="AP2"/>
    <property type="match status" value="2"/>
</dbReference>
<dbReference type="Gene3D" id="3.30.730.10">
    <property type="entry name" value="AP2/ERF domain"/>
    <property type="match status" value="2"/>
</dbReference>
<dbReference type="SMART" id="SM00380">
    <property type="entry name" value="AP2"/>
    <property type="match status" value="2"/>
</dbReference>
<name>E1Z470_CHLVA</name>